<dbReference type="EMBL" id="JAVHJO010000001">
    <property type="protein sequence ID" value="KAK6544715.1"/>
    <property type="molecule type" value="Genomic_DNA"/>
</dbReference>
<dbReference type="Proteomes" id="UP001365542">
    <property type="component" value="Unassembled WGS sequence"/>
</dbReference>
<protein>
    <submittedName>
        <fullName evidence="1">Uncharacterized protein</fullName>
    </submittedName>
</protein>
<gene>
    <name evidence="1" type="ORF">TWF694_001401</name>
</gene>
<organism evidence="1 2">
    <name type="scientific">Orbilia ellipsospora</name>
    <dbReference type="NCBI Taxonomy" id="2528407"/>
    <lineage>
        <taxon>Eukaryota</taxon>
        <taxon>Fungi</taxon>
        <taxon>Dikarya</taxon>
        <taxon>Ascomycota</taxon>
        <taxon>Pezizomycotina</taxon>
        <taxon>Orbiliomycetes</taxon>
        <taxon>Orbiliales</taxon>
        <taxon>Orbiliaceae</taxon>
        <taxon>Orbilia</taxon>
    </lineage>
</organism>
<reference evidence="1 2" key="1">
    <citation type="submission" date="2019-10" db="EMBL/GenBank/DDBJ databases">
        <authorList>
            <person name="Palmer J.M."/>
        </authorList>
    </citation>
    <scope>NUCLEOTIDE SEQUENCE [LARGE SCALE GENOMIC DNA]</scope>
    <source>
        <strain evidence="1 2">TWF694</strain>
    </source>
</reference>
<name>A0AAV9XRJ1_9PEZI</name>
<evidence type="ECO:0000313" key="1">
    <source>
        <dbReference type="EMBL" id="KAK6544715.1"/>
    </source>
</evidence>
<accession>A0AAV9XRJ1</accession>
<keyword evidence="2" id="KW-1185">Reference proteome</keyword>
<proteinExistence type="predicted"/>
<dbReference type="AlphaFoldDB" id="A0AAV9XRJ1"/>
<comment type="caution">
    <text evidence="1">The sequence shown here is derived from an EMBL/GenBank/DDBJ whole genome shotgun (WGS) entry which is preliminary data.</text>
</comment>
<evidence type="ECO:0000313" key="2">
    <source>
        <dbReference type="Proteomes" id="UP001365542"/>
    </source>
</evidence>
<sequence length="93" mass="10104">MNSNNRSGTVNARGSPGDRAYCNVLTEVQGNSSCNYFQGNRHRPVGLPLHTELKVCGGISSESDMKEKKENIAPGNVDDGVDIEELIRRLTGQ</sequence>